<evidence type="ECO:0000313" key="3">
    <source>
        <dbReference type="EMBL" id="AKH19337.1"/>
    </source>
</evidence>
<dbReference type="Gene3D" id="3.90.226.10">
    <property type="entry name" value="2-enoyl-CoA Hydratase, Chain A, domain 1"/>
    <property type="match status" value="1"/>
</dbReference>
<organism evidence="3 4">
    <name type="scientific">Sedimenticola thiotaurini</name>
    <dbReference type="NCBI Taxonomy" id="1543721"/>
    <lineage>
        <taxon>Bacteria</taxon>
        <taxon>Pseudomonadati</taxon>
        <taxon>Pseudomonadota</taxon>
        <taxon>Gammaproteobacteria</taxon>
        <taxon>Chromatiales</taxon>
        <taxon>Sedimenticolaceae</taxon>
        <taxon>Sedimenticola</taxon>
    </lineage>
</organism>
<dbReference type="PANTHER" id="PTHR43459">
    <property type="entry name" value="ENOYL-COA HYDRATASE"/>
    <property type="match status" value="1"/>
</dbReference>
<evidence type="ECO:0000313" key="4">
    <source>
        <dbReference type="Proteomes" id="UP000034410"/>
    </source>
</evidence>
<dbReference type="CDD" id="cd06558">
    <property type="entry name" value="crotonase-like"/>
    <property type="match status" value="1"/>
</dbReference>
<dbReference type="PANTHER" id="PTHR43459:SF1">
    <property type="entry name" value="EG:BACN32G11.4 PROTEIN"/>
    <property type="match status" value="1"/>
</dbReference>
<protein>
    <recommendedName>
        <fullName evidence="5">Enoyl-CoA hydratase</fullName>
    </recommendedName>
</protein>
<comment type="similarity">
    <text evidence="1">Belongs to the enoyl-CoA hydratase/isomerase family.</text>
</comment>
<dbReference type="Proteomes" id="UP000034410">
    <property type="component" value="Chromosome"/>
</dbReference>
<dbReference type="PATRIC" id="fig|1543721.4.peg.444"/>
<dbReference type="InterPro" id="IPR029045">
    <property type="entry name" value="ClpP/crotonase-like_dom_sf"/>
</dbReference>
<dbReference type="InterPro" id="IPR001753">
    <property type="entry name" value="Enoyl-CoA_hydra/iso"/>
</dbReference>
<keyword evidence="2" id="KW-0456">Lyase</keyword>
<dbReference type="RefSeq" id="WP_046858276.1">
    <property type="nucleotide sequence ID" value="NZ_CP011412.1"/>
</dbReference>
<evidence type="ECO:0000256" key="1">
    <source>
        <dbReference type="ARBA" id="ARBA00005254"/>
    </source>
</evidence>
<dbReference type="Gene3D" id="1.10.12.10">
    <property type="entry name" value="Lyase 2-enoyl-coa Hydratase, Chain A, domain 2"/>
    <property type="match status" value="1"/>
</dbReference>
<dbReference type="GO" id="GO:0016836">
    <property type="term" value="F:hydro-lyase activity"/>
    <property type="evidence" value="ECO:0007669"/>
    <property type="project" value="UniProtKB-ARBA"/>
</dbReference>
<accession>A0A0F7JUQ5</accession>
<dbReference type="FunFam" id="1.10.12.10:FF:000001">
    <property type="entry name" value="Probable enoyl-CoA hydratase, mitochondrial"/>
    <property type="match status" value="1"/>
</dbReference>
<evidence type="ECO:0008006" key="5">
    <source>
        <dbReference type="Google" id="ProtNLM"/>
    </source>
</evidence>
<evidence type="ECO:0000256" key="2">
    <source>
        <dbReference type="ARBA" id="ARBA00023239"/>
    </source>
</evidence>
<dbReference type="OrthoDB" id="9807606at2"/>
<dbReference type="InterPro" id="IPR014748">
    <property type="entry name" value="Enoyl-CoA_hydra_C"/>
</dbReference>
<dbReference type="Pfam" id="PF00378">
    <property type="entry name" value="ECH_1"/>
    <property type="match status" value="1"/>
</dbReference>
<proteinExistence type="inferred from homology"/>
<reference evidence="3 4" key="1">
    <citation type="journal article" date="2015" name="Genome Announc.">
        <title>Complete Genome Sequence of Sedimenticola thiotaurini Strain SIP-G1, a Polyphosphate- and Polyhydroxyalkanoate-Accumulating Sulfur-Oxidizing Gammaproteobacterium Isolated from Salt Marsh Sediments.</title>
        <authorList>
            <person name="Flood B.E."/>
            <person name="Jones D.S."/>
            <person name="Bailey J.V."/>
        </authorList>
    </citation>
    <scope>NUCLEOTIDE SEQUENCE [LARGE SCALE GENOMIC DNA]</scope>
    <source>
        <strain evidence="3 4">SIP-G1</strain>
    </source>
</reference>
<sequence length="265" mass="28071">MAKTVDIEQQGAVATVTLNRPASLNALNGQMSYELRDGFKELAGSAHIRAIVLQGAGGHFMAGGDISFFKKSLDLPADARQQKVTELVGVVHEFVTIMRTMPQPIIASVRGNVAGFGMSLVAAADLAVAADNALFTQAYCQIGASPDGGNTFFLPRAIGSKRAMAMTLLNDPVSAEQALAMGLVNQVVPDGELASTTLKLAGRLAKGPTQAYARVKELINSTMSNSLQQQLDAEQERFALCSVSQDFAEGVTAFMEKRKADFTGE</sequence>
<gene>
    <name evidence="3" type="ORF">AAY24_02100</name>
</gene>
<name>A0A0F7JUQ5_9GAMM</name>
<keyword evidence="4" id="KW-1185">Reference proteome</keyword>
<dbReference type="KEGG" id="seds:AAY24_02100"/>
<dbReference type="SUPFAM" id="SSF52096">
    <property type="entry name" value="ClpP/crotonase"/>
    <property type="match status" value="1"/>
</dbReference>
<dbReference type="EMBL" id="CP011412">
    <property type="protein sequence ID" value="AKH19337.1"/>
    <property type="molecule type" value="Genomic_DNA"/>
</dbReference>
<dbReference type="AlphaFoldDB" id="A0A0F7JUQ5"/>